<comment type="similarity">
    <text evidence="5">Belongs to the GcvP family. C-terminal subunit subfamily.</text>
</comment>
<dbReference type="InterPro" id="IPR015424">
    <property type="entry name" value="PyrdxlP-dep_Trfase"/>
</dbReference>
<organism evidence="9 10">
    <name type="scientific">Candidatus Nitronauta litoralis</name>
    <dbReference type="NCBI Taxonomy" id="2705533"/>
    <lineage>
        <taxon>Bacteria</taxon>
        <taxon>Pseudomonadati</taxon>
        <taxon>Nitrospinota/Tectimicrobiota group</taxon>
        <taxon>Nitrospinota</taxon>
        <taxon>Nitrospinia</taxon>
        <taxon>Nitrospinales</taxon>
        <taxon>Nitrospinaceae</taxon>
        <taxon>Candidatus Nitronauta</taxon>
    </lineage>
</organism>
<comment type="cofactor">
    <cofactor evidence="5">
        <name>pyridoxal 5'-phosphate</name>
        <dbReference type="ChEBI" id="CHEBI:597326"/>
    </cofactor>
</comment>
<evidence type="ECO:0000259" key="7">
    <source>
        <dbReference type="Pfam" id="PF00266"/>
    </source>
</evidence>
<dbReference type="PANTHER" id="PTHR11773">
    <property type="entry name" value="GLYCINE DEHYDROGENASE, DECARBOXYLATING"/>
    <property type="match status" value="1"/>
</dbReference>
<dbReference type="EMBL" id="CP048685">
    <property type="protein sequence ID" value="QPJ63808.1"/>
    <property type="molecule type" value="Genomic_DNA"/>
</dbReference>
<evidence type="ECO:0000256" key="2">
    <source>
        <dbReference type="ARBA" id="ARBA00022898"/>
    </source>
</evidence>
<comment type="catalytic activity">
    <reaction evidence="4 5">
        <text>N(6)-[(R)-lipoyl]-L-lysyl-[glycine-cleavage complex H protein] + glycine + H(+) = N(6)-[(R)-S(8)-aminomethyldihydrolipoyl]-L-lysyl-[glycine-cleavage complex H protein] + CO2</text>
        <dbReference type="Rhea" id="RHEA:24304"/>
        <dbReference type="Rhea" id="RHEA-COMP:10494"/>
        <dbReference type="Rhea" id="RHEA-COMP:10495"/>
        <dbReference type="ChEBI" id="CHEBI:15378"/>
        <dbReference type="ChEBI" id="CHEBI:16526"/>
        <dbReference type="ChEBI" id="CHEBI:57305"/>
        <dbReference type="ChEBI" id="CHEBI:83099"/>
        <dbReference type="ChEBI" id="CHEBI:83143"/>
        <dbReference type="EC" id="1.4.4.2"/>
    </reaction>
</comment>
<evidence type="ECO:0000256" key="5">
    <source>
        <dbReference type="HAMAP-Rule" id="MF_00713"/>
    </source>
</evidence>
<dbReference type="Pfam" id="PF00266">
    <property type="entry name" value="Aminotran_5"/>
    <property type="match status" value="1"/>
</dbReference>
<dbReference type="SUPFAM" id="SSF53383">
    <property type="entry name" value="PLP-dependent transferases"/>
    <property type="match status" value="1"/>
</dbReference>
<dbReference type="PANTHER" id="PTHR11773:SF1">
    <property type="entry name" value="GLYCINE DEHYDROGENASE (DECARBOXYLATING), MITOCHONDRIAL"/>
    <property type="match status" value="1"/>
</dbReference>
<sequence length="484" mass="53639">MVIEEPLLFEIGSSGRKGYSLSQFPSAESNISQLLPPEEIRDEIEGMPELSELDVVRHFTRLSQWNFSVDGNFYPLGSCTMKYNPKLNEDMARLSGFSDHHPHTPEACSQGSLKLMFELQEYLKEISGMDHVTLQPAAGAQGEMTGILLIHAYLSSKGNPRKKILMPDSAHGTNPASSALCGYHVVQIPSNEQGLIDPSQIDRLMDEDTAAIMLTNPNTLGMFEKDIMQITEIVHSRGGLVYCDGANLNALMGVARIGDMDIDLLHFNLHKTFSTPHGGGGPGAGPVGTKNIFEPFLPTPVIEKSEGRFKINRDRPQSIGKVKNFFGNFGMLVRAYTYIRSLGPDGIRRISEMAVLNANYIKASLKEHYHLPFPGPSLHEVVFNDREQLKNDVKTTDIAKTLIDFGFHPPTIYFPLIVKGALMIEPTESESKETLDHFIDAMKSIAGLARSEPDDFANRPVMSKISRPDEATAARKPKLRWTNS</sequence>
<dbReference type="NCBIfam" id="NF003346">
    <property type="entry name" value="PRK04366.1"/>
    <property type="match status" value="1"/>
</dbReference>
<dbReference type="InterPro" id="IPR023012">
    <property type="entry name" value="GcvPB"/>
</dbReference>
<keyword evidence="3 5" id="KW-0560">Oxidoreductase</keyword>
<keyword evidence="2 5" id="KW-0663">Pyridoxal phosphate</keyword>
<accession>A0A7T0BZK0</accession>
<evidence type="ECO:0000259" key="8">
    <source>
        <dbReference type="Pfam" id="PF21478"/>
    </source>
</evidence>
<dbReference type="InterPro" id="IPR020581">
    <property type="entry name" value="GDC_P"/>
</dbReference>
<name>A0A7T0BZK0_9BACT</name>
<feature type="domain" description="Aminotransferase class V" evidence="7">
    <location>
        <begin position="150"/>
        <end position="278"/>
    </location>
</feature>
<evidence type="ECO:0000256" key="1">
    <source>
        <dbReference type="ARBA" id="ARBA00003788"/>
    </source>
</evidence>
<evidence type="ECO:0000256" key="4">
    <source>
        <dbReference type="ARBA" id="ARBA00049026"/>
    </source>
</evidence>
<evidence type="ECO:0000256" key="6">
    <source>
        <dbReference type="SAM" id="MobiDB-lite"/>
    </source>
</evidence>
<feature type="modified residue" description="N6-(pyridoxal phosphate)lysine" evidence="5">
    <location>
        <position position="271"/>
    </location>
</feature>
<dbReference type="Gene3D" id="6.20.440.10">
    <property type="match status" value="1"/>
</dbReference>
<dbReference type="GO" id="GO:0030170">
    <property type="term" value="F:pyridoxal phosphate binding"/>
    <property type="evidence" value="ECO:0007669"/>
    <property type="project" value="TreeGrafter"/>
</dbReference>
<dbReference type="GO" id="GO:0019464">
    <property type="term" value="P:glycine decarboxylation via glycine cleavage system"/>
    <property type="evidence" value="ECO:0007669"/>
    <property type="project" value="UniProtKB-UniRule"/>
</dbReference>
<dbReference type="KEGG" id="nli:G3M70_12815"/>
<dbReference type="Proteomes" id="UP000594688">
    <property type="component" value="Chromosome"/>
</dbReference>
<feature type="region of interest" description="Disordered" evidence="6">
    <location>
        <begin position="453"/>
        <end position="484"/>
    </location>
</feature>
<proteinExistence type="inferred from homology"/>
<dbReference type="InterPro" id="IPR015422">
    <property type="entry name" value="PyrdxlP-dep_Trfase_small"/>
</dbReference>
<comment type="function">
    <text evidence="1 5">The glycine cleavage system catalyzes the degradation of glycine. The P protein binds the alpha-amino group of glycine through its pyridoxal phosphate cofactor; CO(2) is released and the remaining methylamine moiety is then transferred to the lipoamide cofactor of the H protein.</text>
</comment>
<evidence type="ECO:0000313" key="10">
    <source>
        <dbReference type="Proteomes" id="UP000594688"/>
    </source>
</evidence>
<dbReference type="GO" id="GO:0016594">
    <property type="term" value="F:glycine binding"/>
    <property type="evidence" value="ECO:0007669"/>
    <property type="project" value="TreeGrafter"/>
</dbReference>
<dbReference type="GO" id="GO:0005829">
    <property type="term" value="C:cytosol"/>
    <property type="evidence" value="ECO:0007669"/>
    <property type="project" value="TreeGrafter"/>
</dbReference>
<feature type="domain" description="Glycine dehydrogenase C-terminal" evidence="8">
    <location>
        <begin position="351"/>
        <end position="446"/>
    </location>
</feature>
<dbReference type="HAMAP" id="MF_00713">
    <property type="entry name" value="GcvPB"/>
    <property type="match status" value="1"/>
</dbReference>
<dbReference type="GO" id="GO:0005960">
    <property type="term" value="C:glycine cleavage complex"/>
    <property type="evidence" value="ECO:0007669"/>
    <property type="project" value="TreeGrafter"/>
</dbReference>
<dbReference type="InterPro" id="IPR000192">
    <property type="entry name" value="Aminotrans_V_dom"/>
</dbReference>
<protein>
    <recommendedName>
        <fullName evidence="5">Probable glycine dehydrogenase (decarboxylating) subunit 2</fullName>
        <ecNumber evidence="5">1.4.4.2</ecNumber>
    </recommendedName>
    <alternativeName>
        <fullName evidence="5">Glycine cleavage system P-protein subunit 2</fullName>
    </alternativeName>
    <alternativeName>
        <fullName evidence="5">Glycine decarboxylase subunit 2</fullName>
    </alternativeName>
    <alternativeName>
        <fullName evidence="5">Glycine dehydrogenase (aminomethyl-transferring) subunit 2</fullName>
    </alternativeName>
</protein>
<dbReference type="EC" id="1.4.4.2" evidence="5"/>
<dbReference type="Gene3D" id="3.40.640.10">
    <property type="entry name" value="Type I PLP-dependent aspartate aminotransferase-like (Major domain)"/>
    <property type="match status" value="1"/>
</dbReference>
<feature type="compositionally biased region" description="Basic residues" evidence="6">
    <location>
        <begin position="475"/>
        <end position="484"/>
    </location>
</feature>
<dbReference type="FunFam" id="3.40.640.10:FF:000224">
    <property type="entry name" value="Probable glycine dehydrogenase (decarboxylating) subunit 2"/>
    <property type="match status" value="1"/>
</dbReference>
<evidence type="ECO:0000313" key="9">
    <source>
        <dbReference type="EMBL" id="QPJ63808.1"/>
    </source>
</evidence>
<dbReference type="Pfam" id="PF21478">
    <property type="entry name" value="GcvP2_C"/>
    <property type="match status" value="1"/>
</dbReference>
<dbReference type="FunFam" id="3.90.1150.10:FF:000014">
    <property type="entry name" value="Probable glycine dehydrogenase (decarboxylating) subunit 2"/>
    <property type="match status" value="1"/>
</dbReference>
<dbReference type="AlphaFoldDB" id="A0A7T0BZK0"/>
<dbReference type="Gene3D" id="3.90.1150.10">
    <property type="entry name" value="Aspartate Aminotransferase, domain 1"/>
    <property type="match status" value="1"/>
</dbReference>
<gene>
    <name evidence="5" type="primary">gcvPB</name>
    <name evidence="9" type="ORF">G3M70_12815</name>
</gene>
<comment type="subunit">
    <text evidence="5">The glycine cleavage system is composed of four proteins: P, T, L and H. In this organism, the P 'protein' is a heterodimer of two subunits.</text>
</comment>
<dbReference type="InterPro" id="IPR049316">
    <property type="entry name" value="GDC-P_C"/>
</dbReference>
<reference evidence="9 10" key="1">
    <citation type="submission" date="2020-02" db="EMBL/GenBank/DDBJ databases">
        <title>Genomic and physiological characterization of two novel Nitrospinaceae genera.</title>
        <authorList>
            <person name="Mueller A.J."/>
            <person name="Jung M.-Y."/>
            <person name="Strachan C.R."/>
            <person name="Herbold C.W."/>
            <person name="Kirkegaard R.H."/>
            <person name="Daims H."/>
        </authorList>
    </citation>
    <scope>NUCLEOTIDE SEQUENCE [LARGE SCALE GENOMIC DNA]</scope>
    <source>
        <strain evidence="9">EB</strain>
    </source>
</reference>
<dbReference type="InterPro" id="IPR015421">
    <property type="entry name" value="PyrdxlP-dep_Trfase_major"/>
</dbReference>
<evidence type="ECO:0000256" key="3">
    <source>
        <dbReference type="ARBA" id="ARBA00023002"/>
    </source>
</evidence>
<dbReference type="GO" id="GO:0004375">
    <property type="term" value="F:glycine dehydrogenase (decarboxylating) activity"/>
    <property type="evidence" value="ECO:0007669"/>
    <property type="project" value="UniProtKB-EC"/>
</dbReference>